<accession>E6WY42</accession>
<dbReference type="KEGG" id="nsa:Nitsa_1163"/>
<evidence type="ECO:0000313" key="1">
    <source>
        <dbReference type="EMBL" id="ADV46416.1"/>
    </source>
</evidence>
<dbReference type="RefSeq" id="WP_013554107.1">
    <property type="nucleotide sequence ID" value="NC_014935.1"/>
</dbReference>
<proteinExistence type="predicted"/>
<dbReference type="Proteomes" id="UP000008633">
    <property type="component" value="Chromosome"/>
</dbReference>
<gene>
    <name evidence="1" type="ordered locus">Nitsa_1163</name>
</gene>
<reference evidence="2" key="2">
    <citation type="submission" date="2011-01" db="EMBL/GenBank/DDBJ databases">
        <title>The complete genome of Nitratifractor salsuginis DSM 16511.</title>
        <authorList>
            <consortium name="US DOE Joint Genome Institute (JGI-PGF)"/>
            <person name="Lucas S."/>
            <person name="Copeland A."/>
            <person name="Lapidus A."/>
            <person name="Bruce D."/>
            <person name="Goodwin L."/>
            <person name="Pitluck S."/>
            <person name="Kyrpides N."/>
            <person name="Mavromatis K."/>
            <person name="Ivanova N."/>
            <person name="Mikhailova N."/>
            <person name="Zeytun A."/>
            <person name="Detter J.C."/>
            <person name="Tapia R."/>
            <person name="Han C."/>
            <person name="Land M."/>
            <person name="Hauser L."/>
            <person name="Markowitz V."/>
            <person name="Cheng J.-F."/>
            <person name="Hugenholtz P."/>
            <person name="Woyke T."/>
            <person name="Wu D."/>
            <person name="Tindall B."/>
            <person name="Schuetze A."/>
            <person name="Brambilla E."/>
            <person name="Klenk H.-P."/>
            <person name="Eisen J.A."/>
        </authorList>
    </citation>
    <scope>NUCLEOTIDE SEQUENCE [LARGE SCALE GENOMIC DNA]</scope>
    <source>
        <strain evidence="2">DSM 16511 / JCM 12458 / E9I37-1</strain>
    </source>
</reference>
<organism evidence="1 2">
    <name type="scientific">Nitratifractor salsuginis (strain DSM 16511 / JCM 12458 / E9I37-1)</name>
    <dbReference type="NCBI Taxonomy" id="749222"/>
    <lineage>
        <taxon>Bacteria</taxon>
        <taxon>Pseudomonadati</taxon>
        <taxon>Campylobacterota</taxon>
        <taxon>Epsilonproteobacteria</taxon>
        <taxon>Campylobacterales</taxon>
        <taxon>Sulfurovaceae</taxon>
        <taxon>Nitratifractor</taxon>
    </lineage>
</organism>
<protein>
    <submittedName>
        <fullName evidence="1">Uncharacterized protein</fullName>
    </submittedName>
</protein>
<keyword evidence="2" id="KW-1185">Reference proteome</keyword>
<dbReference type="HOGENOM" id="CLU_1359225_0_0_7"/>
<name>E6WY42_NITSE</name>
<evidence type="ECO:0000313" key="2">
    <source>
        <dbReference type="Proteomes" id="UP000008633"/>
    </source>
</evidence>
<dbReference type="AlphaFoldDB" id="E6WY42"/>
<dbReference type="EMBL" id="CP002452">
    <property type="protein sequence ID" value="ADV46416.1"/>
    <property type="molecule type" value="Genomic_DNA"/>
</dbReference>
<dbReference type="STRING" id="749222.Nitsa_1163"/>
<sequence length="201" mass="21816">MIVRIDTTNIARGREFSLYAKNSNGLPVTVRALKPSTGEVTAIEMQHGTAGGFDVYTGTAPILDGYLIATIGKQKIAKKIGHPLPSFVLGYKDGYTVPYEAYDIHGSVIASGNLTDIGGGYYYTMIPPETLVVKALKKHFLVNKNLLKMEYEITMEGGALNSTFDNAQMDNLTLPDVELKDVTLGDAQLDSTLPNVTIKEL</sequence>
<reference evidence="1 2" key="1">
    <citation type="journal article" date="2011" name="Stand. Genomic Sci.">
        <title>Complete genome sequence of Nitratifractor salsuginis type strain (E9I37-1).</title>
        <authorList>
            <person name="Anderson I."/>
            <person name="Sikorski J."/>
            <person name="Zeytun A."/>
            <person name="Nolan M."/>
            <person name="Lapidus A."/>
            <person name="Lucas S."/>
            <person name="Hammon N."/>
            <person name="Deshpande S."/>
            <person name="Cheng J.F."/>
            <person name="Tapia R."/>
            <person name="Han C."/>
            <person name="Goodwin L."/>
            <person name="Pitluck S."/>
            <person name="Liolios K."/>
            <person name="Pagani I."/>
            <person name="Ivanova N."/>
            <person name="Huntemann M."/>
            <person name="Mavromatis K."/>
            <person name="Ovchinikova G."/>
            <person name="Pati A."/>
            <person name="Chen A."/>
            <person name="Palaniappan K."/>
            <person name="Land M."/>
            <person name="Hauser L."/>
            <person name="Brambilla E.M."/>
            <person name="Ngatchou-Djao O.D."/>
            <person name="Rohde M."/>
            <person name="Tindall B.J."/>
            <person name="Goker M."/>
            <person name="Detter J.C."/>
            <person name="Woyke T."/>
            <person name="Bristow J."/>
            <person name="Eisen J.A."/>
            <person name="Markowitz V."/>
            <person name="Hugenholtz P."/>
            <person name="Klenk H.P."/>
            <person name="Kyrpides N.C."/>
        </authorList>
    </citation>
    <scope>NUCLEOTIDE SEQUENCE [LARGE SCALE GENOMIC DNA]</scope>
    <source>
        <strain evidence="2">DSM 16511 / JCM 12458 / E9I37-1</strain>
    </source>
</reference>